<keyword evidence="5 6" id="KW-0472">Membrane</keyword>
<evidence type="ECO:0000313" key="8">
    <source>
        <dbReference type="EMBL" id="CCA69508.1"/>
    </source>
</evidence>
<dbReference type="PANTHER" id="PTHR23501:SF191">
    <property type="entry name" value="VACUOLAR BASIC AMINO ACID TRANSPORTER 4"/>
    <property type="match status" value="1"/>
</dbReference>
<dbReference type="Pfam" id="PF07690">
    <property type="entry name" value="MFS_1"/>
    <property type="match status" value="1"/>
</dbReference>
<dbReference type="InterPro" id="IPR020846">
    <property type="entry name" value="MFS_dom"/>
</dbReference>
<comment type="subcellular location">
    <subcellularLocation>
        <location evidence="1">Endomembrane system</location>
        <topology evidence="1">Multi-pass membrane protein</topology>
    </subcellularLocation>
</comment>
<keyword evidence="4 6" id="KW-1133">Transmembrane helix</keyword>
<dbReference type="SUPFAM" id="SSF103473">
    <property type="entry name" value="MFS general substrate transporter"/>
    <property type="match status" value="1"/>
</dbReference>
<dbReference type="GO" id="GO:0012505">
    <property type="term" value="C:endomembrane system"/>
    <property type="evidence" value="ECO:0007669"/>
    <property type="project" value="UniProtKB-SubCell"/>
</dbReference>
<feature type="transmembrane region" description="Helical" evidence="6">
    <location>
        <begin position="53"/>
        <end position="72"/>
    </location>
</feature>
<evidence type="ECO:0000256" key="6">
    <source>
        <dbReference type="SAM" id="Phobius"/>
    </source>
</evidence>
<reference evidence="8 9" key="1">
    <citation type="journal article" date="2011" name="PLoS Pathog.">
        <title>Endophytic Life Strategies Decoded by Genome and Transcriptome Analyses of the Mutualistic Root Symbiont Piriformospora indica.</title>
        <authorList>
            <person name="Zuccaro A."/>
            <person name="Lahrmann U."/>
            <person name="Guldener U."/>
            <person name="Langen G."/>
            <person name="Pfiffi S."/>
            <person name="Biedenkopf D."/>
            <person name="Wong P."/>
            <person name="Samans B."/>
            <person name="Grimm C."/>
            <person name="Basiewicz M."/>
            <person name="Murat C."/>
            <person name="Martin F."/>
            <person name="Kogel K.H."/>
        </authorList>
    </citation>
    <scope>NUCLEOTIDE SEQUENCE [LARGE SCALE GENOMIC DNA]</scope>
    <source>
        <strain evidence="8 9">DSM 11827</strain>
    </source>
</reference>
<name>G4TDV0_SERID</name>
<proteinExistence type="predicted"/>
<evidence type="ECO:0000256" key="1">
    <source>
        <dbReference type="ARBA" id="ARBA00004127"/>
    </source>
</evidence>
<dbReference type="eggNOG" id="KOG0254">
    <property type="taxonomic scope" value="Eukaryota"/>
</dbReference>
<evidence type="ECO:0000259" key="7">
    <source>
        <dbReference type="PROSITE" id="PS50850"/>
    </source>
</evidence>
<protein>
    <submittedName>
        <fullName evidence="8">Related to VBA1-Vacuolar Basic Amino acid transporter</fullName>
    </submittedName>
</protein>
<evidence type="ECO:0000256" key="3">
    <source>
        <dbReference type="ARBA" id="ARBA00022692"/>
    </source>
</evidence>
<evidence type="ECO:0000313" key="9">
    <source>
        <dbReference type="Proteomes" id="UP000007148"/>
    </source>
</evidence>
<dbReference type="HOGENOM" id="CLU_2264759_0_0_1"/>
<dbReference type="GO" id="GO:0015174">
    <property type="term" value="F:basic amino acid transmembrane transporter activity"/>
    <property type="evidence" value="ECO:0007669"/>
    <property type="project" value="TreeGrafter"/>
</dbReference>
<accession>G4TDV0</accession>
<dbReference type="InParanoid" id="G4TDV0"/>
<organism evidence="8 9">
    <name type="scientific">Serendipita indica (strain DSM 11827)</name>
    <name type="common">Root endophyte fungus</name>
    <name type="synonym">Piriformospora indica</name>
    <dbReference type="NCBI Taxonomy" id="1109443"/>
    <lineage>
        <taxon>Eukaryota</taxon>
        <taxon>Fungi</taxon>
        <taxon>Dikarya</taxon>
        <taxon>Basidiomycota</taxon>
        <taxon>Agaricomycotina</taxon>
        <taxon>Agaricomycetes</taxon>
        <taxon>Sebacinales</taxon>
        <taxon>Serendipitaceae</taxon>
        <taxon>Serendipita</taxon>
    </lineage>
</organism>
<keyword evidence="2" id="KW-0813">Transport</keyword>
<dbReference type="GO" id="GO:0000329">
    <property type="term" value="C:fungal-type vacuole membrane"/>
    <property type="evidence" value="ECO:0007669"/>
    <property type="project" value="TreeGrafter"/>
</dbReference>
<sequence>MNATIVATLQQPIGDYFEQSHKASYVGTSYLLSACCFTPLYGRLSDIFRRKGAMLLALVLFITGTFLCAIATSMEALIGARVITGMGGGGLSTGTINWPACSQ</sequence>
<dbReference type="OrthoDB" id="3018856at2759"/>
<evidence type="ECO:0000256" key="4">
    <source>
        <dbReference type="ARBA" id="ARBA00022989"/>
    </source>
</evidence>
<dbReference type="InterPro" id="IPR011701">
    <property type="entry name" value="MFS"/>
</dbReference>
<evidence type="ECO:0000256" key="5">
    <source>
        <dbReference type="ARBA" id="ARBA00023136"/>
    </source>
</evidence>
<dbReference type="AlphaFoldDB" id="G4TDV0"/>
<feature type="domain" description="Major facilitator superfamily (MFS) profile" evidence="7">
    <location>
        <begin position="1"/>
        <end position="103"/>
    </location>
</feature>
<keyword evidence="3 6" id="KW-0812">Transmembrane</keyword>
<gene>
    <name evidence="8" type="ORF">PIIN_03408</name>
</gene>
<dbReference type="InterPro" id="IPR036259">
    <property type="entry name" value="MFS_trans_sf"/>
</dbReference>
<feature type="transmembrane region" description="Helical" evidence="6">
    <location>
        <begin position="23"/>
        <end position="41"/>
    </location>
</feature>
<dbReference type="EMBL" id="CAFZ01000056">
    <property type="protein sequence ID" value="CCA69508.1"/>
    <property type="molecule type" value="Genomic_DNA"/>
</dbReference>
<comment type="caution">
    <text evidence="8">The sequence shown here is derived from an EMBL/GenBank/DDBJ whole genome shotgun (WGS) entry which is preliminary data.</text>
</comment>
<dbReference type="PROSITE" id="PS50850">
    <property type="entry name" value="MFS"/>
    <property type="match status" value="1"/>
</dbReference>
<evidence type="ECO:0000256" key="2">
    <source>
        <dbReference type="ARBA" id="ARBA00022448"/>
    </source>
</evidence>
<dbReference type="PANTHER" id="PTHR23501">
    <property type="entry name" value="MAJOR FACILITATOR SUPERFAMILY"/>
    <property type="match status" value="1"/>
</dbReference>
<dbReference type="Gene3D" id="1.20.1720.10">
    <property type="entry name" value="Multidrug resistance protein D"/>
    <property type="match status" value="1"/>
</dbReference>
<dbReference type="GO" id="GO:0005886">
    <property type="term" value="C:plasma membrane"/>
    <property type="evidence" value="ECO:0007669"/>
    <property type="project" value="TreeGrafter"/>
</dbReference>
<keyword evidence="9" id="KW-1185">Reference proteome</keyword>
<dbReference type="Proteomes" id="UP000007148">
    <property type="component" value="Unassembled WGS sequence"/>
</dbReference>